<dbReference type="Gene3D" id="1.10.287.110">
    <property type="entry name" value="DnaJ domain"/>
    <property type="match status" value="1"/>
</dbReference>
<dbReference type="SUPFAM" id="SSF49493">
    <property type="entry name" value="HSP40/DnaJ peptide-binding domain"/>
    <property type="match status" value="1"/>
</dbReference>
<dbReference type="Proteomes" id="UP000230069">
    <property type="component" value="Unassembled WGS sequence"/>
</dbReference>
<evidence type="ECO:0000256" key="4">
    <source>
        <dbReference type="ARBA" id="ARBA00022833"/>
    </source>
</evidence>
<dbReference type="AlphaFoldDB" id="A0A2G5EQ07"/>
<dbReference type="InterPro" id="IPR044713">
    <property type="entry name" value="DNJA1/2-like"/>
</dbReference>
<proteinExistence type="predicted"/>
<dbReference type="InParanoid" id="A0A2G5EQ07"/>
<evidence type="ECO:0000313" key="9">
    <source>
        <dbReference type="Proteomes" id="UP000230069"/>
    </source>
</evidence>
<evidence type="ECO:0000313" key="8">
    <source>
        <dbReference type="EMBL" id="PIA57781.1"/>
    </source>
</evidence>
<dbReference type="GO" id="GO:0008270">
    <property type="term" value="F:zinc ion binding"/>
    <property type="evidence" value="ECO:0007669"/>
    <property type="project" value="UniProtKB-KW"/>
</dbReference>
<protein>
    <recommendedName>
        <fullName evidence="10">J domain-containing protein</fullName>
    </recommendedName>
</protein>
<dbReference type="Pfam" id="PF01556">
    <property type="entry name" value="DnaJ_C"/>
    <property type="match status" value="1"/>
</dbReference>
<dbReference type="PROSITE" id="PS51188">
    <property type="entry name" value="ZF_CR"/>
    <property type="match status" value="1"/>
</dbReference>
<dbReference type="Pfam" id="PF00226">
    <property type="entry name" value="DnaJ"/>
    <property type="match status" value="1"/>
</dbReference>
<evidence type="ECO:0000259" key="7">
    <source>
        <dbReference type="PROSITE" id="PS51188"/>
    </source>
</evidence>
<dbReference type="Gene3D" id="2.10.230.10">
    <property type="entry name" value="Heat shock protein DnaJ, cysteine-rich domain"/>
    <property type="match status" value="1"/>
</dbReference>
<dbReference type="CDD" id="cd10719">
    <property type="entry name" value="DnaJ_zf"/>
    <property type="match status" value="1"/>
</dbReference>
<accession>A0A2G5EQ07</accession>
<dbReference type="EMBL" id="KZ305022">
    <property type="protein sequence ID" value="PIA57781.1"/>
    <property type="molecule type" value="Genomic_DNA"/>
</dbReference>
<keyword evidence="1 5" id="KW-0479">Metal-binding</keyword>
<feature type="domain" description="CR-type" evidence="7">
    <location>
        <begin position="115"/>
        <end position="197"/>
    </location>
</feature>
<dbReference type="GO" id="GO:0006457">
    <property type="term" value="P:protein folding"/>
    <property type="evidence" value="ECO:0007669"/>
    <property type="project" value="InterPro"/>
</dbReference>
<keyword evidence="3 5" id="KW-0863">Zinc-finger</keyword>
<evidence type="ECO:0000256" key="5">
    <source>
        <dbReference type="PROSITE-ProRule" id="PRU00546"/>
    </source>
</evidence>
<feature type="domain" description="J" evidence="6">
    <location>
        <begin position="9"/>
        <end position="71"/>
    </location>
</feature>
<dbReference type="Pfam" id="PF00684">
    <property type="entry name" value="DnaJ_CXXCXGXG"/>
    <property type="match status" value="1"/>
</dbReference>
<dbReference type="SUPFAM" id="SSF46565">
    <property type="entry name" value="Chaperone J-domain"/>
    <property type="match status" value="1"/>
</dbReference>
<dbReference type="STRING" id="218851.A0A2G5EQ07"/>
<evidence type="ECO:0000259" key="6">
    <source>
        <dbReference type="PROSITE" id="PS50076"/>
    </source>
</evidence>
<dbReference type="SMART" id="SM00271">
    <property type="entry name" value="DnaJ"/>
    <property type="match status" value="1"/>
</dbReference>
<dbReference type="GO" id="GO:0030544">
    <property type="term" value="F:Hsp70 protein binding"/>
    <property type="evidence" value="ECO:0007669"/>
    <property type="project" value="InterPro"/>
</dbReference>
<keyword evidence="9" id="KW-1185">Reference proteome</keyword>
<dbReference type="CDD" id="cd06257">
    <property type="entry name" value="DnaJ"/>
    <property type="match status" value="1"/>
</dbReference>
<dbReference type="OrthoDB" id="550424at2759"/>
<reference evidence="8 9" key="1">
    <citation type="submission" date="2017-09" db="EMBL/GenBank/DDBJ databases">
        <title>WGS assembly of Aquilegia coerulea Goldsmith.</title>
        <authorList>
            <person name="Hodges S."/>
            <person name="Kramer E."/>
            <person name="Nordborg M."/>
            <person name="Tomkins J."/>
            <person name="Borevitz J."/>
            <person name="Derieg N."/>
            <person name="Yan J."/>
            <person name="Mihaltcheva S."/>
            <person name="Hayes R.D."/>
            <person name="Rokhsar D."/>
        </authorList>
    </citation>
    <scope>NUCLEOTIDE SEQUENCE [LARGE SCALE GENOMIC DNA]</scope>
    <source>
        <strain evidence="9">cv. Goldsmith</strain>
    </source>
</reference>
<dbReference type="PANTHER" id="PTHR43888">
    <property type="entry name" value="DNAJ-LIKE-2, ISOFORM A-RELATED"/>
    <property type="match status" value="1"/>
</dbReference>
<evidence type="ECO:0008006" key="10">
    <source>
        <dbReference type="Google" id="ProtNLM"/>
    </source>
</evidence>
<dbReference type="FunFam" id="2.10.230.10:FF:000001">
    <property type="entry name" value="DnaJ subfamily A member 2"/>
    <property type="match status" value="1"/>
</dbReference>
<gene>
    <name evidence="8" type="ORF">AQUCO_00500004v1</name>
</gene>
<dbReference type="InterPro" id="IPR008971">
    <property type="entry name" value="HSP40/DnaJ_pept-bd"/>
</dbReference>
<evidence type="ECO:0000256" key="2">
    <source>
        <dbReference type="ARBA" id="ARBA00022737"/>
    </source>
</evidence>
<sequence length="239" mass="26527">MSSSDNNTKYYDILGVSKENFLQEDLNKAYKKAVLKNHPCIGGDPDELMESYRAYQILRDPEKRQLYDQYGENAVKNLVDGVPFYDIDDLPRVTQRRGKDLVFPLKVSLQDLYNGKSYKVSLERNVLCSKCNGKGTKPSVSINCPGCQGCGMKLSVGQLGPGMIQQMLNICHECNGIGEYCDDRCPSCKGEKVVSVKDILEVYVEKGMQIGHKITFPGQADEAPDTITGDIVLILQAKG</sequence>
<dbReference type="InterPro" id="IPR001623">
    <property type="entry name" value="DnaJ_domain"/>
</dbReference>
<feature type="zinc finger region" description="CR-type" evidence="5">
    <location>
        <begin position="115"/>
        <end position="197"/>
    </location>
</feature>
<keyword evidence="2" id="KW-0677">Repeat</keyword>
<dbReference type="Gene3D" id="2.60.260.20">
    <property type="entry name" value="Urease metallochaperone UreE, N-terminal domain"/>
    <property type="match status" value="1"/>
</dbReference>
<evidence type="ECO:0000256" key="3">
    <source>
        <dbReference type="ARBA" id="ARBA00022771"/>
    </source>
</evidence>
<keyword evidence="4 5" id="KW-0862">Zinc</keyword>
<dbReference type="PRINTS" id="PR00625">
    <property type="entry name" value="JDOMAIN"/>
</dbReference>
<organism evidence="8 9">
    <name type="scientific">Aquilegia coerulea</name>
    <name type="common">Rocky mountain columbine</name>
    <dbReference type="NCBI Taxonomy" id="218851"/>
    <lineage>
        <taxon>Eukaryota</taxon>
        <taxon>Viridiplantae</taxon>
        <taxon>Streptophyta</taxon>
        <taxon>Embryophyta</taxon>
        <taxon>Tracheophyta</taxon>
        <taxon>Spermatophyta</taxon>
        <taxon>Magnoliopsida</taxon>
        <taxon>Ranunculales</taxon>
        <taxon>Ranunculaceae</taxon>
        <taxon>Thalictroideae</taxon>
        <taxon>Aquilegia</taxon>
    </lineage>
</organism>
<name>A0A2G5EQ07_AQUCA</name>
<dbReference type="SUPFAM" id="SSF57938">
    <property type="entry name" value="DnaJ/Hsp40 cysteine-rich domain"/>
    <property type="match status" value="1"/>
</dbReference>
<dbReference type="InterPro" id="IPR001305">
    <property type="entry name" value="HSP_DnaJ_Cys-rich_dom"/>
</dbReference>
<dbReference type="GO" id="GO:0051082">
    <property type="term" value="F:unfolded protein binding"/>
    <property type="evidence" value="ECO:0007669"/>
    <property type="project" value="InterPro"/>
</dbReference>
<dbReference type="InterPro" id="IPR036869">
    <property type="entry name" value="J_dom_sf"/>
</dbReference>
<dbReference type="InterPro" id="IPR002939">
    <property type="entry name" value="DnaJ_C"/>
</dbReference>
<dbReference type="PROSITE" id="PS50076">
    <property type="entry name" value="DNAJ_2"/>
    <property type="match status" value="1"/>
</dbReference>
<evidence type="ECO:0000256" key="1">
    <source>
        <dbReference type="ARBA" id="ARBA00022723"/>
    </source>
</evidence>
<dbReference type="InterPro" id="IPR036410">
    <property type="entry name" value="HSP_DnaJ_Cys-rich_dom_sf"/>
</dbReference>